<keyword evidence="2" id="KW-1185">Reference proteome</keyword>
<dbReference type="GeneID" id="111116921"/>
<dbReference type="KEGG" id="cvn:111116921"/>
<dbReference type="RefSeq" id="XP_022311688.1">
    <property type="nucleotide sequence ID" value="XM_022455980.1"/>
</dbReference>
<gene>
    <name evidence="3" type="primary">LOC111116921</name>
</gene>
<name>A0A8B8C7I4_CRAVI</name>
<proteinExistence type="predicted"/>
<organism evidence="2 3">
    <name type="scientific">Crassostrea virginica</name>
    <name type="common">Eastern oyster</name>
    <dbReference type="NCBI Taxonomy" id="6565"/>
    <lineage>
        <taxon>Eukaryota</taxon>
        <taxon>Metazoa</taxon>
        <taxon>Spiralia</taxon>
        <taxon>Lophotrochozoa</taxon>
        <taxon>Mollusca</taxon>
        <taxon>Bivalvia</taxon>
        <taxon>Autobranchia</taxon>
        <taxon>Pteriomorphia</taxon>
        <taxon>Ostreida</taxon>
        <taxon>Ostreoidea</taxon>
        <taxon>Ostreidae</taxon>
        <taxon>Crassostrea</taxon>
    </lineage>
</organism>
<sequence>MISATIDKYQLGSAKDRFFPAAVGEIRNYLRSSSTLDVVDDKKISDRIKKTIHWRKYYSKKRSYAVDHGMSVRQFLKRKKTAADKENLLPSQEDTINDDLQDVGIDNRGFEQNSDSDSDNDIPLSALAAR</sequence>
<evidence type="ECO:0000313" key="2">
    <source>
        <dbReference type="Proteomes" id="UP000694844"/>
    </source>
</evidence>
<reference evidence="3" key="1">
    <citation type="submission" date="2025-08" db="UniProtKB">
        <authorList>
            <consortium name="RefSeq"/>
        </authorList>
    </citation>
    <scope>IDENTIFICATION</scope>
    <source>
        <tissue evidence="3">Whole sample</tissue>
    </source>
</reference>
<protein>
    <submittedName>
        <fullName evidence="3">Uncharacterized protein LOC111116921</fullName>
    </submittedName>
</protein>
<dbReference type="Proteomes" id="UP000694844">
    <property type="component" value="Chromosome 10"/>
</dbReference>
<accession>A0A8B8C7I4</accession>
<evidence type="ECO:0000256" key="1">
    <source>
        <dbReference type="SAM" id="MobiDB-lite"/>
    </source>
</evidence>
<dbReference type="AlphaFoldDB" id="A0A8B8C7I4"/>
<evidence type="ECO:0000313" key="3">
    <source>
        <dbReference type="RefSeq" id="XP_022311688.1"/>
    </source>
</evidence>
<feature type="region of interest" description="Disordered" evidence="1">
    <location>
        <begin position="86"/>
        <end position="130"/>
    </location>
</feature>